<dbReference type="InterPro" id="IPR050482">
    <property type="entry name" value="Sensor_HK_TwoCompSys"/>
</dbReference>
<evidence type="ECO:0000259" key="10">
    <source>
        <dbReference type="SMART" id="SM00387"/>
    </source>
</evidence>
<dbReference type="InterPro" id="IPR003594">
    <property type="entry name" value="HATPase_dom"/>
</dbReference>
<dbReference type="Gene3D" id="1.20.5.1930">
    <property type="match status" value="1"/>
</dbReference>
<dbReference type="GO" id="GO:0000155">
    <property type="term" value="F:phosphorelay sensor kinase activity"/>
    <property type="evidence" value="ECO:0007669"/>
    <property type="project" value="InterPro"/>
</dbReference>
<feature type="transmembrane region" description="Helical" evidence="9">
    <location>
        <begin position="70"/>
        <end position="86"/>
    </location>
</feature>
<feature type="domain" description="Histidine kinase/HSP90-like ATPase" evidence="10">
    <location>
        <begin position="298"/>
        <end position="388"/>
    </location>
</feature>
<dbReference type="SMART" id="SM00387">
    <property type="entry name" value="HATPase_c"/>
    <property type="match status" value="1"/>
</dbReference>
<comment type="caution">
    <text evidence="11">The sequence shown here is derived from an EMBL/GenBank/DDBJ whole genome shotgun (WGS) entry which is preliminary data.</text>
</comment>
<evidence type="ECO:0000256" key="3">
    <source>
        <dbReference type="ARBA" id="ARBA00022553"/>
    </source>
</evidence>
<keyword evidence="12" id="KW-1185">Reference proteome</keyword>
<keyword evidence="9" id="KW-1133">Transmembrane helix</keyword>
<keyword evidence="7" id="KW-0067">ATP-binding</keyword>
<dbReference type="PANTHER" id="PTHR24421:SF10">
    <property type="entry name" value="NITRATE_NITRITE SENSOR PROTEIN NARQ"/>
    <property type="match status" value="1"/>
</dbReference>
<evidence type="ECO:0000313" key="11">
    <source>
        <dbReference type="EMBL" id="MBA2889627.1"/>
    </source>
</evidence>
<sequence>MPPTRDWLLALAMVPVQLAGALTVSVPVYVYDTGGNPPVRLGNTDLDWLALTLLVLSALALVVRSTRPRLALWLTVGLFAAYMAGGYPVGPVVLPVMLCLLTAALTGRHRREVLLALAVAVLAAARWVPRIVALYGDAATATGTVVAFFGVVAAIFGGPVLLGEMVSSRREAAEARVAQARREGERRVVEERLRIARELHDVVAHSMAGIAVQAAATLRMLERLPAHDTDAVSGSVASIRSAAKEALASLRATVGELREGGARAEGLERLGTLLDAVRNAGVPVEAEVEGRARAVPDDTGHAAYRCVQESLTNVLRHAGPGATARVLLRYGAAELAIEVSDDGRGPAGSPATGHGLAGMRERCQALGGSLETGAGPRGGFRVTARLPL</sequence>
<dbReference type="InterPro" id="IPR036890">
    <property type="entry name" value="HATPase_C_sf"/>
</dbReference>
<gene>
    <name evidence="11" type="ORF">HNR30_000962</name>
</gene>
<dbReference type="GO" id="GO:0016020">
    <property type="term" value="C:membrane"/>
    <property type="evidence" value="ECO:0007669"/>
    <property type="project" value="InterPro"/>
</dbReference>
<dbReference type="SUPFAM" id="SSF55874">
    <property type="entry name" value="ATPase domain of HSP90 chaperone/DNA topoisomerase II/histidine kinase"/>
    <property type="match status" value="1"/>
</dbReference>
<feature type="transmembrane region" description="Helical" evidence="9">
    <location>
        <begin position="141"/>
        <end position="162"/>
    </location>
</feature>
<dbReference type="Gene3D" id="3.30.565.10">
    <property type="entry name" value="Histidine kinase-like ATPase, C-terminal domain"/>
    <property type="match status" value="1"/>
</dbReference>
<evidence type="ECO:0000256" key="1">
    <source>
        <dbReference type="ARBA" id="ARBA00000085"/>
    </source>
</evidence>
<dbReference type="EMBL" id="JACDUR010000001">
    <property type="protein sequence ID" value="MBA2889627.1"/>
    <property type="molecule type" value="Genomic_DNA"/>
</dbReference>
<evidence type="ECO:0000256" key="7">
    <source>
        <dbReference type="ARBA" id="ARBA00022840"/>
    </source>
</evidence>
<dbReference type="GO" id="GO:0005524">
    <property type="term" value="F:ATP binding"/>
    <property type="evidence" value="ECO:0007669"/>
    <property type="project" value="UniProtKB-KW"/>
</dbReference>
<dbReference type="InterPro" id="IPR011712">
    <property type="entry name" value="Sig_transdc_His_kin_sub3_dim/P"/>
</dbReference>
<feature type="transmembrane region" description="Helical" evidence="9">
    <location>
        <begin position="7"/>
        <end position="31"/>
    </location>
</feature>
<dbReference type="CDD" id="cd16917">
    <property type="entry name" value="HATPase_UhpB-NarQ-NarX-like"/>
    <property type="match status" value="1"/>
</dbReference>
<keyword evidence="5" id="KW-0547">Nucleotide-binding</keyword>
<dbReference type="GO" id="GO:0046983">
    <property type="term" value="F:protein dimerization activity"/>
    <property type="evidence" value="ECO:0007669"/>
    <property type="project" value="InterPro"/>
</dbReference>
<name>A0A7W0HNC1_9ACTN</name>
<evidence type="ECO:0000313" key="12">
    <source>
        <dbReference type="Proteomes" id="UP000530928"/>
    </source>
</evidence>
<evidence type="ECO:0000256" key="5">
    <source>
        <dbReference type="ARBA" id="ARBA00022741"/>
    </source>
</evidence>
<dbReference type="AlphaFoldDB" id="A0A7W0HNC1"/>
<organism evidence="11 12">
    <name type="scientific">Nonomuraea soli</name>
    <dbReference type="NCBI Taxonomy" id="1032476"/>
    <lineage>
        <taxon>Bacteria</taxon>
        <taxon>Bacillati</taxon>
        <taxon>Actinomycetota</taxon>
        <taxon>Actinomycetes</taxon>
        <taxon>Streptosporangiales</taxon>
        <taxon>Streptosporangiaceae</taxon>
        <taxon>Nonomuraea</taxon>
    </lineage>
</organism>
<dbReference type="RefSeq" id="WP_181608402.1">
    <property type="nucleotide sequence ID" value="NZ_BAABAM010000001.1"/>
</dbReference>
<dbReference type="Pfam" id="PF07730">
    <property type="entry name" value="HisKA_3"/>
    <property type="match status" value="1"/>
</dbReference>
<dbReference type="EC" id="2.7.13.3" evidence="2"/>
<dbReference type="PANTHER" id="PTHR24421">
    <property type="entry name" value="NITRATE/NITRITE SENSOR PROTEIN NARX-RELATED"/>
    <property type="match status" value="1"/>
</dbReference>
<comment type="catalytic activity">
    <reaction evidence="1">
        <text>ATP + protein L-histidine = ADP + protein N-phospho-L-histidine.</text>
        <dbReference type="EC" id="2.7.13.3"/>
    </reaction>
</comment>
<keyword evidence="9" id="KW-0472">Membrane</keyword>
<evidence type="ECO:0000256" key="6">
    <source>
        <dbReference type="ARBA" id="ARBA00022777"/>
    </source>
</evidence>
<keyword evidence="9" id="KW-0812">Transmembrane</keyword>
<keyword evidence="8" id="KW-0902">Two-component regulatory system</keyword>
<accession>A0A7W0HNC1</accession>
<evidence type="ECO:0000256" key="9">
    <source>
        <dbReference type="SAM" id="Phobius"/>
    </source>
</evidence>
<evidence type="ECO:0000256" key="8">
    <source>
        <dbReference type="ARBA" id="ARBA00023012"/>
    </source>
</evidence>
<evidence type="ECO:0000256" key="2">
    <source>
        <dbReference type="ARBA" id="ARBA00012438"/>
    </source>
</evidence>
<protein>
    <recommendedName>
        <fullName evidence="2">histidine kinase</fullName>
        <ecNumber evidence="2">2.7.13.3</ecNumber>
    </recommendedName>
</protein>
<evidence type="ECO:0000256" key="4">
    <source>
        <dbReference type="ARBA" id="ARBA00022679"/>
    </source>
</evidence>
<dbReference type="Proteomes" id="UP000530928">
    <property type="component" value="Unassembled WGS sequence"/>
</dbReference>
<proteinExistence type="predicted"/>
<keyword evidence="4" id="KW-0808">Transferase</keyword>
<keyword evidence="3" id="KW-0597">Phosphoprotein</keyword>
<feature type="transmembrane region" description="Helical" evidence="9">
    <location>
        <begin position="114"/>
        <end position="135"/>
    </location>
</feature>
<feature type="transmembrane region" description="Helical" evidence="9">
    <location>
        <begin position="46"/>
        <end position="63"/>
    </location>
</feature>
<keyword evidence="6 11" id="KW-0418">Kinase</keyword>
<reference evidence="11 12" key="1">
    <citation type="submission" date="2020-07" db="EMBL/GenBank/DDBJ databases">
        <title>Genomic Encyclopedia of Type Strains, Phase IV (KMG-IV): sequencing the most valuable type-strain genomes for metagenomic binning, comparative biology and taxonomic classification.</title>
        <authorList>
            <person name="Goeker M."/>
        </authorList>
    </citation>
    <scope>NUCLEOTIDE SEQUENCE [LARGE SCALE GENOMIC DNA]</scope>
    <source>
        <strain evidence="11 12">DSM 45533</strain>
    </source>
</reference>
<dbReference type="Pfam" id="PF02518">
    <property type="entry name" value="HATPase_c"/>
    <property type="match status" value="1"/>
</dbReference>